<dbReference type="STRING" id="559515.M4BIH9"/>
<proteinExistence type="predicted"/>
<organism evidence="4 5">
    <name type="scientific">Hyaloperonospora arabidopsidis (strain Emoy2)</name>
    <name type="common">Downy mildew agent</name>
    <name type="synonym">Peronospora arabidopsidis</name>
    <dbReference type="NCBI Taxonomy" id="559515"/>
    <lineage>
        <taxon>Eukaryota</taxon>
        <taxon>Sar</taxon>
        <taxon>Stramenopiles</taxon>
        <taxon>Oomycota</taxon>
        <taxon>Peronosporomycetes</taxon>
        <taxon>Peronosporales</taxon>
        <taxon>Peronosporaceae</taxon>
        <taxon>Hyaloperonospora</taxon>
    </lineage>
</organism>
<dbReference type="Pfam" id="PF02375">
    <property type="entry name" value="JmjN"/>
    <property type="match status" value="1"/>
</dbReference>
<dbReference type="EnsemblProtists" id="HpaT806205">
    <property type="protein sequence ID" value="HpaP806205"/>
    <property type="gene ID" value="HpaG806205"/>
</dbReference>
<dbReference type="GO" id="GO:0141052">
    <property type="term" value="F:histone H3 demethylase activity"/>
    <property type="evidence" value="ECO:0007669"/>
    <property type="project" value="UniProtKB-ARBA"/>
</dbReference>
<dbReference type="Proteomes" id="UP000011713">
    <property type="component" value="Unassembled WGS sequence"/>
</dbReference>
<dbReference type="PANTHER" id="PTHR10694:SF33">
    <property type="entry name" value="LYSINE-SPECIFIC DEMETHYLASE 5"/>
    <property type="match status" value="1"/>
</dbReference>
<evidence type="ECO:0000313" key="5">
    <source>
        <dbReference type="Proteomes" id="UP000011713"/>
    </source>
</evidence>
<dbReference type="GO" id="GO:0000785">
    <property type="term" value="C:chromatin"/>
    <property type="evidence" value="ECO:0007669"/>
    <property type="project" value="TreeGrafter"/>
</dbReference>
<keyword evidence="1" id="KW-0479">Metal-binding</keyword>
<dbReference type="SMART" id="SM00545">
    <property type="entry name" value="JmjN"/>
    <property type="match status" value="1"/>
</dbReference>
<sequence>MVQNSVPLPHGAVFYPTREQFADPIKYIARYEPTASGFHLPLLFKWTLGFSIEHEAARTGICKIVPPRGWNPTFAIDLEDDHVHFDTRKQKIHELQEGRAYGKGRTHTFKSFREDADAFRKRWFSSRGLDPTTTTSDEVAQEYWRVVQMGGPRTEVEYANDLDIAQVGSGFLRSSKRFASQATKGIAKLLPLLAVIIATDNR</sequence>
<dbReference type="GO" id="GO:0010468">
    <property type="term" value="P:regulation of gene expression"/>
    <property type="evidence" value="ECO:0007669"/>
    <property type="project" value="TreeGrafter"/>
</dbReference>
<accession>M4BIH9</accession>
<dbReference type="AlphaFoldDB" id="M4BIH9"/>
<dbReference type="GO" id="GO:0005634">
    <property type="term" value="C:nucleus"/>
    <property type="evidence" value="ECO:0007669"/>
    <property type="project" value="TreeGrafter"/>
</dbReference>
<evidence type="ECO:0000313" key="4">
    <source>
        <dbReference type="EnsemblProtists" id="HpaP806205"/>
    </source>
</evidence>
<reference evidence="4" key="2">
    <citation type="submission" date="2015-06" db="UniProtKB">
        <authorList>
            <consortium name="EnsemblProtists"/>
        </authorList>
    </citation>
    <scope>IDENTIFICATION</scope>
    <source>
        <strain evidence="4">Emoy2</strain>
    </source>
</reference>
<reference evidence="5" key="1">
    <citation type="journal article" date="2010" name="Science">
        <title>Signatures of adaptation to obligate biotrophy in the Hyaloperonospora arabidopsidis genome.</title>
        <authorList>
            <person name="Baxter L."/>
            <person name="Tripathy S."/>
            <person name="Ishaque N."/>
            <person name="Boot N."/>
            <person name="Cabral A."/>
            <person name="Kemen E."/>
            <person name="Thines M."/>
            <person name="Ah-Fong A."/>
            <person name="Anderson R."/>
            <person name="Badejoko W."/>
            <person name="Bittner-Eddy P."/>
            <person name="Boore J.L."/>
            <person name="Chibucos M.C."/>
            <person name="Coates M."/>
            <person name="Dehal P."/>
            <person name="Delehaunty K."/>
            <person name="Dong S."/>
            <person name="Downton P."/>
            <person name="Dumas B."/>
            <person name="Fabro G."/>
            <person name="Fronick C."/>
            <person name="Fuerstenberg S.I."/>
            <person name="Fulton L."/>
            <person name="Gaulin E."/>
            <person name="Govers F."/>
            <person name="Hughes L."/>
            <person name="Humphray S."/>
            <person name="Jiang R.H."/>
            <person name="Judelson H."/>
            <person name="Kamoun S."/>
            <person name="Kyung K."/>
            <person name="Meijer H."/>
            <person name="Minx P."/>
            <person name="Morris P."/>
            <person name="Nelson J."/>
            <person name="Phuntumart V."/>
            <person name="Qutob D."/>
            <person name="Rehmany A."/>
            <person name="Rougon-Cardoso A."/>
            <person name="Ryden P."/>
            <person name="Torto-Alalibo T."/>
            <person name="Studholme D."/>
            <person name="Wang Y."/>
            <person name="Win J."/>
            <person name="Wood J."/>
            <person name="Clifton S.W."/>
            <person name="Rogers J."/>
            <person name="Van den Ackerveken G."/>
            <person name="Jones J.D."/>
            <person name="McDowell J.M."/>
            <person name="Beynon J."/>
            <person name="Tyler B.M."/>
        </authorList>
    </citation>
    <scope>NUCLEOTIDE SEQUENCE [LARGE SCALE GENOMIC DNA]</scope>
    <source>
        <strain evidence="5">Emoy2</strain>
    </source>
</reference>
<protein>
    <recommendedName>
        <fullName evidence="3">JmjN domain-containing protein</fullName>
    </recommendedName>
</protein>
<dbReference type="Gene3D" id="2.60.120.650">
    <property type="entry name" value="Cupin"/>
    <property type="match status" value="1"/>
</dbReference>
<dbReference type="HOGENOM" id="CLU_1356951_0_0_1"/>
<evidence type="ECO:0000256" key="2">
    <source>
        <dbReference type="ARBA" id="ARBA00023004"/>
    </source>
</evidence>
<dbReference type="eggNOG" id="KOG1246">
    <property type="taxonomic scope" value="Eukaryota"/>
</dbReference>
<dbReference type="GO" id="GO:0046872">
    <property type="term" value="F:metal ion binding"/>
    <property type="evidence" value="ECO:0007669"/>
    <property type="project" value="UniProtKB-KW"/>
</dbReference>
<dbReference type="PROSITE" id="PS51183">
    <property type="entry name" value="JMJN"/>
    <property type="match status" value="1"/>
</dbReference>
<dbReference type="EMBL" id="JH598294">
    <property type="status" value="NOT_ANNOTATED_CDS"/>
    <property type="molecule type" value="Genomic_DNA"/>
</dbReference>
<evidence type="ECO:0000259" key="3">
    <source>
        <dbReference type="PROSITE" id="PS51183"/>
    </source>
</evidence>
<dbReference type="InParanoid" id="M4BIH9"/>
<evidence type="ECO:0000256" key="1">
    <source>
        <dbReference type="ARBA" id="ARBA00022723"/>
    </source>
</evidence>
<feature type="domain" description="JmjN" evidence="3">
    <location>
        <begin position="11"/>
        <end position="73"/>
    </location>
</feature>
<keyword evidence="5" id="KW-1185">Reference proteome</keyword>
<dbReference type="PANTHER" id="PTHR10694">
    <property type="entry name" value="LYSINE-SPECIFIC DEMETHYLASE"/>
    <property type="match status" value="1"/>
</dbReference>
<name>M4BIH9_HYAAE</name>
<keyword evidence="2" id="KW-0408">Iron</keyword>
<dbReference type="VEuPathDB" id="FungiDB:HpaG806205"/>
<dbReference type="InterPro" id="IPR003349">
    <property type="entry name" value="JmjN"/>
</dbReference>